<proteinExistence type="predicted"/>
<organism evidence="8 9">
    <name type="scientific">Trichoderma asperellum (strain ATCC 204424 / CBS 433.97 / NBRC 101777)</name>
    <dbReference type="NCBI Taxonomy" id="1042311"/>
    <lineage>
        <taxon>Eukaryota</taxon>
        <taxon>Fungi</taxon>
        <taxon>Dikarya</taxon>
        <taxon>Ascomycota</taxon>
        <taxon>Pezizomycotina</taxon>
        <taxon>Sordariomycetes</taxon>
        <taxon>Hypocreomycetidae</taxon>
        <taxon>Hypocreales</taxon>
        <taxon>Hypocreaceae</taxon>
        <taxon>Trichoderma</taxon>
    </lineage>
</organism>
<dbReference type="OrthoDB" id="1658288at2759"/>
<evidence type="ECO:0000313" key="9">
    <source>
        <dbReference type="Proteomes" id="UP000240493"/>
    </source>
</evidence>
<dbReference type="SUPFAM" id="SSF53474">
    <property type="entry name" value="alpha/beta-Hydrolases"/>
    <property type="match status" value="1"/>
</dbReference>
<evidence type="ECO:0000256" key="6">
    <source>
        <dbReference type="ARBA" id="ARBA00023136"/>
    </source>
</evidence>
<keyword evidence="4" id="KW-0256">Endoplasmic reticulum</keyword>
<feature type="region of interest" description="Disordered" evidence="7">
    <location>
        <begin position="1"/>
        <end position="23"/>
    </location>
</feature>
<dbReference type="GO" id="GO:0016020">
    <property type="term" value="C:membrane"/>
    <property type="evidence" value="ECO:0007669"/>
    <property type="project" value="UniProtKB-SubCell"/>
</dbReference>
<dbReference type="AlphaFoldDB" id="A0A2T3Z1W8"/>
<evidence type="ECO:0000256" key="2">
    <source>
        <dbReference type="ARBA" id="ARBA00004240"/>
    </source>
</evidence>
<dbReference type="PANTHER" id="PTHR48182">
    <property type="entry name" value="PROTEIN SERAC1"/>
    <property type="match status" value="1"/>
</dbReference>
<sequence>MAQRSSNAAAEDTNKESQSENITFRVRGVPANWGREQLQHCLMNQVNGLHMSIRSLATEAGEQYQSATIAFQNLPPQLQNHLNWDIIVPDTSNAEFAGERCLNIDKDFYGLTTLFAPPPREHKIDIIALSGLGSHAFGSFRQRKGPNMWLRDSLPYDLTSETTNKPMARIMIYGYESDVVNSNNTQNLEDLATAFHNSLLAIATGSTLKPIIFIGHSLGGLNIKQVSYLLICLSRSEFQQDKEFLGAVYGVVFFGTPHDGMDIRALISMAGDGPNRFLLESISRNSQVLSTQQRDFCSALEGQKQSEVFCFYETLESPTAVQDEFGRWTNTGHAAILVTKSSATHCRPWEDGPEHICAIARTHSGIVKFGRYDTAYKNVRERMRSLSKRALAAGDQPQEETAKCM</sequence>
<dbReference type="Proteomes" id="UP000240493">
    <property type="component" value="Unassembled WGS sequence"/>
</dbReference>
<keyword evidence="9" id="KW-1185">Reference proteome</keyword>
<dbReference type="EMBL" id="KZ679265">
    <property type="protein sequence ID" value="PTB38804.1"/>
    <property type="molecule type" value="Genomic_DNA"/>
</dbReference>
<accession>A0A2T3Z1W8</accession>
<keyword evidence="6" id="KW-0472">Membrane</keyword>
<name>A0A2T3Z1W8_TRIA4</name>
<evidence type="ECO:0000256" key="1">
    <source>
        <dbReference type="ARBA" id="ARBA00004173"/>
    </source>
</evidence>
<dbReference type="InterPro" id="IPR052374">
    <property type="entry name" value="SERAC1"/>
</dbReference>
<evidence type="ECO:0000256" key="5">
    <source>
        <dbReference type="ARBA" id="ARBA00023128"/>
    </source>
</evidence>
<dbReference type="Gene3D" id="3.40.50.1820">
    <property type="entry name" value="alpha/beta hydrolase"/>
    <property type="match status" value="1"/>
</dbReference>
<dbReference type="InterPro" id="IPR029058">
    <property type="entry name" value="AB_hydrolase_fold"/>
</dbReference>
<protein>
    <recommendedName>
        <fullName evidence="10">DUF676 domain-containing protein</fullName>
    </recommendedName>
</protein>
<dbReference type="PANTHER" id="PTHR48182:SF2">
    <property type="entry name" value="PROTEIN SERAC1"/>
    <property type="match status" value="1"/>
</dbReference>
<evidence type="ECO:0000256" key="4">
    <source>
        <dbReference type="ARBA" id="ARBA00022824"/>
    </source>
</evidence>
<reference evidence="8 9" key="1">
    <citation type="submission" date="2016-07" db="EMBL/GenBank/DDBJ databases">
        <title>Multiple horizontal gene transfer events from other fungi enriched the ability of initially mycotrophic Trichoderma (Ascomycota) to feed on dead plant biomass.</title>
        <authorList>
            <consortium name="DOE Joint Genome Institute"/>
            <person name="Aerts A."/>
            <person name="Atanasova L."/>
            <person name="Chenthamara K."/>
            <person name="Zhang J."/>
            <person name="Grujic M."/>
            <person name="Henrissat B."/>
            <person name="Kuo A."/>
            <person name="Salamov A."/>
            <person name="Lipzen A."/>
            <person name="Labutti K."/>
            <person name="Barry K."/>
            <person name="Miao Y."/>
            <person name="Rahimi M.J."/>
            <person name="Shen Q."/>
            <person name="Grigoriev I.V."/>
            <person name="Kubicek C.P."/>
            <person name="Druzhinina I.S."/>
        </authorList>
    </citation>
    <scope>NUCLEOTIDE SEQUENCE [LARGE SCALE GENOMIC DNA]</scope>
    <source>
        <strain evidence="8 9">CBS 433.97</strain>
    </source>
</reference>
<comment type="subcellular location">
    <subcellularLocation>
        <location evidence="2">Endoplasmic reticulum</location>
    </subcellularLocation>
    <subcellularLocation>
        <location evidence="3">Membrane</location>
    </subcellularLocation>
    <subcellularLocation>
        <location evidence="1">Mitochondrion</location>
    </subcellularLocation>
</comment>
<gene>
    <name evidence="8" type="ORF">M441DRAFT_146152</name>
</gene>
<evidence type="ECO:0000313" key="8">
    <source>
        <dbReference type="EMBL" id="PTB38804.1"/>
    </source>
</evidence>
<keyword evidence="5" id="KW-0496">Mitochondrion</keyword>
<evidence type="ECO:0000256" key="3">
    <source>
        <dbReference type="ARBA" id="ARBA00004370"/>
    </source>
</evidence>
<evidence type="ECO:0000256" key="7">
    <source>
        <dbReference type="SAM" id="MobiDB-lite"/>
    </source>
</evidence>
<dbReference type="GO" id="GO:0005739">
    <property type="term" value="C:mitochondrion"/>
    <property type="evidence" value="ECO:0007669"/>
    <property type="project" value="UniProtKB-SubCell"/>
</dbReference>
<evidence type="ECO:0008006" key="10">
    <source>
        <dbReference type="Google" id="ProtNLM"/>
    </source>
</evidence>
<dbReference type="GO" id="GO:0005783">
    <property type="term" value="C:endoplasmic reticulum"/>
    <property type="evidence" value="ECO:0007669"/>
    <property type="project" value="UniProtKB-SubCell"/>
</dbReference>